<proteinExistence type="predicted"/>
<dbReference type="Proteomes" id="UP000314981">
    <property type="component" value="Chromosome 11"/>
</dbReference>
<evidence type="ECO:0000313" key="2">
    <source>
        <dbReference type="Ensembl" id="ENSBIXP00005024913.1"/>
    </source>
</evidence>
<dbReference type="GeneTree" id="ENSGT01150000288256"/>
<protein>
    <submittedName>
        <fullName evidence="2">Uncharacterized protein</fullName>
    </submittedName>
</protein>
<dbReference type="Ensembl" id="ENSBIXT00000048129.1">
    <property type="protein sequence ID" value="ENSBIXP00000037976.1"/>
    <property type="gene ID" value="ENSBIXG00000006417.1"/>
</dbReference>
<evidence type="ECO:0000313" key="3">
    <source>
        <dbReference type="Proteomes" id="UP000314981"/>
    </source>
</evidence>
<name>A0A4W2H4E8_BOBOX</name>
<keyword evidence="3" id="KW-1185">Reference proteome</keyword>
<sequence length="58" mass="6425">MITDVQLAIFAKCWVCRSSCLSFSITTWPSTIPRSRNESGAFSAPRVPGHSLRQDGRV</sequence>
<accession>A0A4W2H4E8</accession>
<reference evidence="2" key="2">
    <citation type="submission" date="2025-05" db="UniProtKB">
        <authorList>
            <consortium name="Ensembl"/>
        </authorList>
    </citation>
    <scope>IDENTIFICATION</scope>
</reference>
<dbReference type="AlphaFoldDB" id="A0A4W2H4E8"/>
<evidence type="ECO:0000256" key="1">
    <source>
        <dbReference type="SAM" id="MobiDB-lite"/>
    </source>
</evidence>
<evidence type="ECO:0000313" key="4">
    <source>
        <dbReference type="Proteomes" id="UP000429181"/>
    </source>
</evidence>
<feature type="region of interest" description="Disordered" evidence="1">
    <location>
        <begin position="33"/>
        <end position="58"/>
    </location>
</feature>
<organism evidence="2 4">
    <name type="scientific">Bos indicus x Bos taurus</name>
    <name type="common">Hybrid cattle</name>
    <dbReference type="NCBI Taxonomy" id="30522"/>
    <lineage>
        <taxon>Eukaryota</taxon>
        <taxon>Metazoa</taxon>
        <taxon>Chordata</taxon>
        <taxon>Craniata</taxon>
        <taxon>Vertebrata</taxon>
        <taxon>Euteleostomi</taxon>
        <taxon>Mammalia</taxon>
        <taxon>Eutheria</taxon>
        <taxon>Laurasiatheria</taxon>
        <taxon>Artiodactyla</taxon>
        <taxon>Ruminantia</taxon>
        <taxon>Pecora</taxon>
        <taxon>Bovidae</taxon>
        <taxon>Bovinae</taxon>
        <taxon>Bos</taxon>
    </lineage>
</organism>
<dbReference type="Proteomes" id="UP000429181">
    <property type="component" value="Chromosome 11"/>
</dbReference>
<reference evidence="3 4" key="1">
    <citation type="submission" date="2018-11" db="EMBL/GenBank/DDBJ databases">
        <title>Haplotype-resolved cattle genomes.</title>
        <authorList>
            <person name="Low W.Y."/>
            <person name="Tearle R."/>
            <person name="Bickhart D.M."/>
            <person name="Rosen B.D."/>
            <person name="Koren S."/>
            <person name="Rhie A."/>
            <person name="Hiendleder S."/>
            <person name="Phillippy A.M."/>
            <person name="Smith T.P.L."/>
            <person name="Williams J.L."/>
        </authorList>
    </citation>
    <scope>NUCLEOTIDE SEQUENCE [LARGE SCALE GENOMIC DNA]</scope>
</reference>
<dbReference type="Ensembl" id="ENSBIXT00005040382.1">
    <property type="protein sequence ID" value="ENSBIXP00005024913.1"/>
    <property type="gene ID" value="ENSBIXG00005027443.1"/>
</dbReference>